<dbReference type="RefSeq" id="WP_166271126.1">
    <property type="nucleotide sequence ID" value="NZ_CP048029.1"/>
</dbReference>
<keyword evidence="5" id="KW-0479">Metal-binding</keyword>
<dbReference type="GO" id="GO:0046872">
    <property type="term" value="F:metal ion binding"/>
    <property type="evidence" value="ECO:0007669"/>
    <property type="project" value="UniProtKB-KW"/>
</dbReference>
<gene>
    <name evidence="18" type="ORF">GWK36_10695</name>
</gene>
<dbReference type="Proteomes" id="UP000502699">
    <property type="component" value="Chromosome"/>
</dbReference>
<dbReference type="GO" id="GO:0008413">
    <property type="term" value="F:8-oxo-7,8-dihydroguanosine triphosphate pyrophosphatase activity"/>
    <property type="evidence" value="ECO:0007669"/>
    <property type="project" value="TreeGrafter"/>
</dbReference>
<dbReference type="GO" id="GO:0035539">
    <property type="term" value="F:8-oxo-7,8-dihydrodeoxyguanosine triphosphate pyrophosphatase activity"/>
    <property type="evidence" value="ECO:0007669"/>
    <property type="project" value="UniProtKB-EC"/>
</dbReference>
<dbReference type="CDD" id="cd00564">
    <property type="entry name" value="TMP_TenI"/>
    <property type="match status" value="1"/>
</dbReference>
<dbReference type="GO" id="GO:0006281">
    <property type="term" value="P:DNA repair"/>
    <property type="evidence" value="ECO:0007669"/>
    <property type="project" value="UniProtKB-KW"/>
</dbReference>
<evidence type="ECO:0000313" key="19">
    <source>
        <dbReference type="Proteomes" id="UP000502699"/>
    </source>
</evidence>
<protein>
    <recommendedName>
        <fullName evidence="13">8-oxo-dGTP diphosphatase</fullName>
        <ecNumber evidence="12">3.6.1.55</ecNumber>
    </recommendedName>
    <alternativeName>
        <fullName evidence="16">7,8-dihydro-8-oxoguanine-triphosphatase</fullName>
    </alternativeName>
    <alternativeName>
        <fullName evidence="15">Mutator protein MutT</fullName>
    </alternativeName>
    <alternativeName>
        <fullName evidence="14">dGTP pyrophosphohydrolase</fullName>
    </alternativeName>
</protein>
<dbReference type="SUPFAM" id="SSF51391">
    <property type="entry name" value="Thiamin phosphate synthase"/>
    <property type="match status" value="1"/>
</dbReference>
<dbReference type="EMBL" id="CP048029">
    <property type="protein sequence ID" value="QIK38367.1"/>
    <property type="molecule type" value="Genomic_DNA"/>
</dbReference>
<dbReference type="InterPro" id="IPR000086">
    <property type="entry name" value="NUDIX_hydrolase_dom"/>
</dbReference>
<feature type="domain" description="Nudix hydrolase" evidence="17">
    <location>
        <begin position="7"/>
        <end position="135"/>
    </location>
</feature>
<dbReference type="GO" id="GO:0044715">
    <property type="term" value="F:8-oxo-dGDP phosphatase activity"/>
    <property type="evidence" value="ECO:0007669"/>
    <property type="project" value="TreeGrafter"/>
</dbReference>
<dbReference type="InterPro" id="IPR029119">
    <property type="entry name" value="MutY_C"/>
</dbReference>
<keyword evidence="19" id="KW-1185">Reference proteome</keyword>
<name>A0A6G7VEZ8_9GAMM</name>
<dbReference type="InterPro" id="IPR036206">
    <property type="entry name" value="ThiamineP_synth_sf"/>
</dbReference>
<evidence type="ECO:0000256" key="15">
    <source>
        <dbReference type="ARBA" id="ARBA00041979"/>
    </source>
</evidence>
<dbReference type="InterPro" id="IPR020084">
    <property type="entry name" value="NUDIX_hydrolase_CS"/>
</dbReference>
<dbReference type="PROSITE" id="PS00893">
    <property type="entry name" value="NUDIX_BOX"/>
    <property type="match status" value="1"/>
</dbReference>
<dbReference type="KEGG" id="cjap:GWK36_10695"/>
<dbReference type="CDD" id="cd03425">
    <property type="entry name" value="NUDIX_MutT_NudA_like"/>
    <property type="match status" value="1"/>
</dbReference>
<comment type="catalytic activity">
    <reaction evidence="11">
        <text>8-oxo-GTP + H2O = 8-oxo-GMP + diphosphate + H(+)</text>
        <dbReference type="Rhea" id="RHEA:67616"/>
        <dbReference type="ChEBI" id="CHEBI:15377"/>
        <dbReference type="ChEBI" id="CHEBI:15378"/>
        <dbReference type="ChEBI" id="CHEBI:33019"/>
        <dbReference type="ChEBI" id="CHEBI:143553"/>
        <dbReference type="ChEBI" id="CHEBI:145694"/>
    </reaction>
</comment>
<dbReference type="GO" id="GO:0009228">
    <property type="term" value="P:thiamine biosynthetic process"/>
    <property type="evidence" value="ECO:0007669"/>
    <property type="project" value="UniProtKB-KW"/>
</dbReference>
<evidence type="ECO:0000256" key="8">
    <source>
        <dbReference type="ARBA" id="ARBA00022842"/>
    </source>
</evidence>
<dbReference type="InterPro" id="IPR020476">
    <property type="entry name" value="Nudix_hydrolase"/>
</dbReference>
<dbReference type="NCBIfam" id="NF006530">
    <property type="entry name" value="PRK08999.1"/>
    <property type="match status" value="1"/>
</dbReference>
<evidence type="ECO:0000256" key="12">
    <source>
        <dbReference type="ARBA" id="ARBA00038905"/>
    </source>
</evidence>
<evidence type="ECO:0000256" key="1">
    <source>
        <dbReference type="ARBA" id="ARBA00001946"/>
    </source>
</evidence>
<dbReference type="GO" id="GO:0006260">
    <property type="term" value="P:DNA replication"/>
    <property type="evidence" value="ECO:0007669"/>
    <property type="project" value="UniProtKB-KW"/>
</dbReference>
<dbReference type="PANTHER" id="PTHR47707:SF1">
    <property type="entry name" value="NUDIX HYDROLASE FAMILY PROTEIN"/>
    <property type="match status" value="1"/>
</dbReference>
<keyword evidence="8" id="KW-0460">Magnesium</keyword>
<evidence type="ECO:0000259" key="17">
    <source>
        <dbReference type="PROSITE" id="PS51462"/>
    </source>
</evidence>
<evidence type="ECO:0000256" key="10">
    <source>
        <dbReference type="ARBA" id="ARBA00035861"/>
    </source>
</evidence>
<comment type="similarity">
    <text evidence="2">Belongs to the Nudix hydrolase family.</text>
</comment>
<dbReference type="InterPro" id="IPR015797">
    <property type="entry name" value="NUDIX_hydrolase-like_dom_sf"/>
</dbReference>
<dbReference type="Pfam" id="PF02581">
    <property type="entry name" value="TMP-TENI"/>
    <property type="match status" value="1"/>
</dbReference>
<keyword evidence="7 18" id="KW-0378">Hydrolase</keyword>
<organism evidence="18 19">
    <name type="scientific">Caldichromatium japonicum</name>
    <dbReference type="NCBI Taxonomy" id="2699430"/>
    <lineage>
        <taxon>Bacteria</taxon>
        <taxon>Pseudomonadati</taxon>
        <taxon>Pseudomonadota</taxon>
        <taxon>Gammaproteobacteria</taxon>
        <taxon>Chromatiales</taxon>
        <taxon>Chromatiaceae</taxon>
        <taxon>Caldichromatium</taxon>
    </lineage>
</organism>
<evidence type="ECO:0000256" key="7">
    <source>
        <dbReference type="ARBA" id="ARBA00022801"/>
    </source>
</evidence>
<dbReference type="SUPFAM" id="SSF55811">
    <property type="entry name" value="Nudix"/>
    <property type="match status" value="1"/>
</dbReference>
<keyword evidence="9" id="KW-0234">DNA repair</keyword>
<dbReference type="Gene3D" id="3.90.79.10">
    <property type="entry name" value="Nucleoside Triphosphate Pyrophosphohydrolase"/>
    <property type="match status" value="1"/>
</dbReference>
<dbReference type="PANTHER" id="PTHR47707">
    <property type="entry name" value="8-OXO-DGTP DIPHOSPHATASE"/>
    <property type="match status" value="1"/>
</dbReference>
<evidence type="ECO:0000256" key="11">
    <source>
        <dbReference type="ARBA" id="ARBA00036904"/>
    </source>
</evidence>
<dbReference type="Pfam" id="PF14815">
    <property type="entry name" value="NUDIX_4"/>
    <property type="match status" value="1"/>
</dbReference>
<keyword evidence="4" id="KW-0235">DNA replication</keyword>
<keyword evidence="3" id="KW-0515">Mutator protein</keyword>
<comment type="catalytic activity">
    <reaction evidence="10">
        <text>8-oxo-dGTP + H2O = 8-oxo-dGMP + diphosphate + H(+)</text>
        <dbReference type="Rhea" id="RHEA:31575"/>
        <dbReference type="ChEBI" id="CHEBI:15377"/>
        <dbReference type="ChEBI" id="CHEBI:15378"/>
        <dbReference type="ChEBI" id="CHEBI:33019"/>
        <dbReference type="ChEBI" id="CHEBI:63224"/>
        <dbReference type="ChEBI" id="CHEBI:77896"/>
        <dbReference type="EC" id="3.6.1.55"/>
    </reaction>
</comment>
<dbReference type="InterPro" id="IPR013785">
    <property type="entry name" value="Aldolase_TIM"/>
</dbReference>
<evidence type="ECO:0000256" key="16">
    <source>
        <dbReference type="ARBA" id="ARBA00042798"/>
    </source>
</evidence>
<dbReference type="AlphaFoldDB" id="A0A6G7VEZ8"/>
<keyword evidence="6" id="KW-0227">DNA damage</keyword>
<evidence type="ECO:0000313" key="18">
    <source>
        <dbReference type="EMBL" id="QIK38367.1"/>
    </source>
</evidence>
<evidence type="ECO:0000256" key="13">
    <source>
        <dbReference type="ARBA" id="ARBA00040794"/>
    </source>
</evidence>
<reference evidence="19" key="1">
    <citation type="submission" date="2020-01" db="EMBL/GenBank/DDBJ databases">
        <title>Caldichromatium gen. nov., sp. nov., a thermophilic purple sulfur bacterium member of the family Chromatiaceae isolated from Nakabusa hot spring, Japan.</title>
        <authorList>
            <person name="Saini M.K."/>
            <person name="Hanada S."/>
            <person name="Tank M."/>
        </authorList>
    </citation>
    <scope>NUCLEOTIDE SEQUENCE [LARGE SCALE GENOMIC DNA]</scope>
    <source>
        <strain evidence="19">No.7</strain>
    </source>
</reference>
<evidence type="ECO:0000256" key="3">
    <source>
        <dbReference type="ARBA" id="ARBA00022457"/>
    </source>
</evidence>
<evidence type="ECO:0000256" key="6">
    <source>
        <dbReference type="ARBA" id="ARBA00022763"/>
    </source>
</evidence>
<proteinExistence type="inferred from homology"/>
<evidence type="ECO:0000256" key="5">
    <source>
        <dbReference type="ARBA" id="ARBA00022723"/>
    </source>
</evidence>
<accession>A0A6G7VEZ8</accession>
<dbReference type="PRINTS" id="PR00502">
    <property type="entry name" value="NUDIXFAMILY"/>
</dbReference>
<sequence>MSLNPGDWLHVVAGVLSDEQGRVLIARRAEHLHQGGLWEFPGGKLKTGESPQEGLARELAEELGIALGACEPLIRVPHDYGDRRVLLDVYRVLDYQGIPRGCEGQALTWLVPDDMDPTVFPAADRPVIAALRLPRLMLITGPDPTDPLLFRARLQRALAQGVRLVQLRAPELVALDYRELTGMVWPLCQAHGAHLLLNRAPKEVEGLARDGLHLNRRLLMTLERRPGSARELIGASCHTRAELRRAVELGLDYALLSPVKPTASHPEAQPLGWPTFAELIAPIPLPVYALGGLTPEDLDTAIAQGAQGIAAIRGLWPA</sequence>
<evidence type="ECO:0000256" key="9">
    <source>
        <dbReference type="ARBA" id="ARBA00023204"/>
    </source>
</evidence>
<dbReference type="EC" id="3.6.1.55" evidence="12"/>
<dbReference type="Gene3D" id="3.20.20.70">
    <property type="entry name" value="Aldolase class I"/>
    <property type="match status" value="1"/>
</dbReference>
<dbReference type="InterPro" id="IPR022998">
    <property type="entry name" value="ThiamineP_synth_TenI"/>
</dbReference>
<comment type="cofactor">
    <cofactor evidence="1">
        <name>Mg(2+)</name>
        <dbReference type="ChEBI" id="CHEBI:18420"/>
    </cofactor>
</comment>
<evidence type="ECO:0000256" key="4">
    <source>
        <dbReference type="ARBA" id="ARBA00022705"/>
    </source>
</evidence>
<evidence type="ECO:0000256" key="2">
    <source>
        <dbReference type="ARBA" id="ARBA00005582"/>
    </source>
</evidence>
<dbReference type="InterPro" id="IPR047127">
    <property type="entry name" value="MutT-like"/>
</dbReference>
<evidence type="ECO:0000256" key="14">
    <source>
        <dbReference type="ARBA" id="ARBA00041592"/>
    </source>
</evidence>
<dbReference type="PROSITE" id="PS51462">
    <property type="entry name" value="NUDIX"/>
    <property type="match status" value="1"/>
</dbReference>
<dbReference type="GO" id="GO:0044716">
    <property type="term" value="F:8-oxo-GDP phosphatase activity"/>
    <property type="evidence" value="ECO:0007669"/>
    <property type="project" value="TreeGrafter"/>
</dbReference>